<evidence type="ECO:0000256" key="7">
    <source>
        <dbReference type="ARBA" id="ARBA00093219"/>
    </source>
</evidence>
<keyword evidence="10" id="KW-0712">Selenocysteine</keyword>
<keyword evidence="11" id="KW-0472">Membrane</keyword>
<evidence type="ECO:0000256" key="3">
    <source>
        <dbReference type="ARBA" id="ARBA00093186"/>
    </source>
</evidence>
<reference evidence="12 13" key="1">
    <citation type="submission" date="2017-12" db="EMBL/GenBank/DDBJ databases">
        <title>High-resolution comparative analysis of great ape genomes.</title>
        <authorList>
            <person name="Pollen A."/>
            <person name="Hastie A."/>
            <person name="Hormozdiari F."/>
            <person name="Dougherty M."/>
            <person name="Liu R."/>
            <person name="Chaisson M."/>
            <person name="Hoppe E."/>
            <person name="Hill C."/>
            <person name="Pang A."/>
            <person name="Hillier L."/>
            <person name="Baker C."/>
            <person name="Armstrong J."/>
            <person name="Shendure J."/>
            <person name="Paten B."/>
            <person name="Wilson R."/>
            <person name="Chao H."/>
            <person name="Schneider V."/>
            <person name="Ventura M."/>
            <person name="Kronenberg Z."/>
            <person name="Murali S."/>
            <person name="Gordon D."/>
            <person name="Cantsilieris S."/>
            <person name="Munson K."/>
            <person name="Nelson B."/>
            <person name="Raja A."/>
            <person name="Underwood J."/>
            <person name="Diekhans M."/>
            <person name="Fiddes I."/>
            <person name="Haussler D."/>
            <person name="Eichler E."/>
        </authorList>
    </citation>
    <scope>NUCLEOTIDE SEQUENCE [LARGE SCALE GENOMIC DNA]</scope>
    <source>
        <strain evidence="12">Yerkes chimp pedigree #C0471</strain>
    </source>
</reference>
<comment type="catalytic activity">
    <reaction evidence="8">
        <text>3,3'-diiodothyronamine + iodide + A + H(+) = 3,3',5'-triiodothyronamine + AH2</text>
        <dbReference type="Rhea" id="RHEA:83795"/>
        <dbReference type="ChEBI" id="CHEBI:13193"/>
        <dbReference type="ChEBI" id="CHEBI:15378"/>
        <dbReference type="ChEBI" id="CHEBI:16382"/>
        <dbReference type="ChEBI" id="CHEBI:17499"/>
        <dbReference type="ChEBI" id="CHEBI:233341"/>
        <dbReference type="ChEBI" id="CHEBI:233343"/>
    </reaction>
    <physiologicalReaction direction="right-to-left" evidence="8">
        <dbReference type="Rhea" id="RHEA:83797"/>
    </physiologicalReaction>
</comment>
<comment type="function">
    <text evidence="10">Responsible for the deiodination of T4 (3,5,3',5'-tetraiodothyronine).</text>
</comment>
<evidence type="ECO:0000256" key="8">
    <source>
        <dbReference type="ARBA" id="ARBA00093236"/>
    </source>
</evidence>
<keyword evidence="10" id="KW-0893">Thyroid hormones biosynthesis</keyword>
<dbReference type="Pfam" id="PF00837">
    <property type="entry name" value="T4_deiodinase"/>
    <property type="match status" value="1"/>
</dbReference>
<comment type="caution">
    <text evidence="12">The sequence shown here is derived from an EMBL/GenBank/DDBJ whole genome shotgun (WGS) entry which is preliminary data.</text>
</comment>
<evidence type="ECO:0000256" key="1">
    <source>
        <dbReference type="ARBA" id="ARBA00060456"/>
    </source>
</evidence>
<comment type="catalytic activity">
    <reaction evidence="6">
        <text>3'-iodothyronamine + iodide + A + H(+) = 3',5'-diiodothyronamine + AH2</text>
        <dbReference type="Rhea" id="RHEA:83803"/>
        <dbReference type="ChEBI" id="CHEBI:13193"/>
        <dbReference type="ChEBI" id="CHEBI:15378"/>
        <dbReference type="ChEBI" id="CHEBI:16382"/>
        <dbReference type="ChEBI" id="CHEBI:17499"/>
        <dbReference type="ChEBI" id="CHEBI:233339"/>
        <dbReference type="ChEBI" id="CHEBI:233342"/>
    </reaction>
    <physiologicalReaction direction="right-to-left" evidence="6">
        <dbReference type="Rhea" id="RHEA:83805"/>
    </physiologicalReaction>
</comment>
<evidence type="ECO:0000256" key="5">
    <source>
        <dbReference type="ARBA" id="ARBA00093206"/>
    </source>
</evidence>
<comment type="catalytic activity">
    <reaction evidence="4">
        <text>3,3',5'-triiodo-L-thyronine sulfate + iodide + A + H(+) = L-thyroxine sulfate + AH2</text>
        <dbReference type="Rhea" id="RHEA:83835"/>
        <dbReference type="ChEBI" id="CHEBI:13193"/>
        <dbReference type="ChEBI" id="CHEBI:15378"/>
        <dbReference type="ChEBI" id="CHEBI:16382"/>
        <dbReference type="ChEBI" id="CHEBI:17499"/>
        <dbReference type="ChEBI" id="CHEBI:176512"/>
        <dbReference type="ChEBI" id="CHEBI:176513"/>
    </reaction>
    <physiologicalReaction direction="right-to-left" evidence="4">
        <dbReference type="Rhea" id="RHEA:83837"/>
    </physiologicalReaction>
</comment>
<dbReference type="PANTHER" id="PTHR11781">
    <property type="entry name" value="IODOTHYRONINE DEIODINASE"/>
    <property type="match status" value="1"/>
</dbReference>
<name>A0A2J8NI47_PANTR</name>
<keyword evidence="11" id="KW-1133">Transmembrane helix</keyword>
<feature type="transmembrane region" description="Helical" evidence="11">
    <location>
        <begin position="12"/>
        <end position="33"/>
    </location>
</feature>
<dbReference type="PANTHER" id="PTHR11781:SF22">
    <property type="entry name" value="TYPE I IODOTHYRONINE DEIODINASE"/>
    <property type="match status" value="1"/>
</dbReference>
<sequence>MGLPQPGLWLKRLWVLLEVAVHVVVGKVLLILFPDRVKRNILAMGEKTGMTRNPHFSHDNWIPTFFSTQYFWFVLKVRWQRLEDTTELGGLAPNCPVVHLSGQRCNIWEFMQVQEAY</sequence>
<evidence type="ECO:0000256" key="10">
    <source>
        <dbReference type="RuleBase" id="RU000676"/>
    </source>
</evidence>
<dbReference type="InterPro" id="IPR000643">
    <property type="entry name" value="Iodothyronine_deiodinase"/>
</dbReference>
<comment type="catalytic activity">
    <reaction evidence="9">
        <text>3-iodothyronamine + iodide + A + H(+) = 3,3'-diiodothyronamine + AH2</text>
        <dbReference type="Rhea" id="RHEA:83827"/>
        <dbReference type="ChEBI" id="CHEBI:13193"/>
        <dbReference type="ChEBI" id="CHEBI:15378"/>
        <dbReference type="ChEBI" id="CHEBI:16382"/>
        <dbReference type="ChEBI" id="CHEBI:17499"/>
        <dbReference type="ChEBI" id="CHEBI:231647"/>
        <dbReference type="ChEBI" id="CHEBI:233341"/>
    </reaction>
    <physiologicalReaction direction="right-to-left" evidence="9">
        <dbReference type="Rhea" id="RHEA:83829"/>
    </physiologicalReaction>
</comment>
<comment type="subcellular location">
    <subcellularLocation>
        <location evidence="1">Basolateral cell membrane</location>
        <topology evidence="1">Single-pass type III membrane protein</topology>
    </subcellularLocation>
</comment>
<evidence type="ECO:0000256" key="11">
    <source>
        <dbReference type="SAM" id="Phobius"/>
    </source>
</evidence>
<dbReference type="EMBL" id="NBAG03000229">
    <property type="protein sequence ID" value="PNI71432.1"/>
    <property type="molecule type" value="Genomic_DNA"/>
</dbReference>
<comment type="catalytic activity">
    <reaction evidence="5">
        <text>3,3'-diiodo-L-thyronine sulfate + iodide + A + H(+) = 3,3',5-triiodo-L-thyronine sulfate + AH2</text>
        <dbReference type="Rhea" id="RHEA:83751"/>
        <dbReference type="ChEBI" id="CHEBI:13193"/>
        <dbReference type="ChEBI" id="CHEBI:15378"/>
        <dbReference type="ChEBI" id="CHEBI:16382"/>
        <dbReference type="ChEBI" id="CHEBI:17499"/>
        <dbReference type="ChEBI" id="CHEBI:176511"/>
        <dbReference type="ChEBI" id="CHEBI:176515"/>
    </reaction>
    <physiologicalReaction direction="right-to-left" evidence="5">
        <dbReference type="Rhea" id="RHEA:83753"/>
    </physiologicalReaction>
</comment>
<proteinExistence type="inferred from homology"/>
<protein>
    <recommendedName>
        <fullName evidence="10">Iodothyronine deiodinase</fullName>
    </recommendedName>
</protein>
<dbReference type="AlphaFoldDB" id="A0A2J8NI47"/>
<evidence type="ECO:0000313" key="12">
    <source>
        <dbReference type="EMBL" id="PNI71432.1"/>
    </source>
</evidence>
<evidence type="ECO:0000256" key="4">
    <source>
        <dbReference type="ARBA" id="ARBA00093202"/>
    </source>
</evidence>
<dbReference type="GO" id="GO:0042446">
    <property type="term" value="P:hormone biosynthetic process"/>
    <property type="evidence" value="ECO:0007669"/>
    <property type="project" value="UniProtKB-KW"/>
</dbReference>
<comment type="subunit">
    <text evidence="2">Predominantly monomer. Can form homodimers but homodimerization is not essential for enzyme activity.</text>
</comment>
<comment type="catalytic activity">
    <reaction evidence="7">
        <text>3,3'-diiodo-L-thyronine sulfate + iodide + A + H(+) = 3,3',5'-triiodo-L-thyronine sulfate + AH2</text>
        <dbReference type="Rhea" id="RHEA:83831"/>
        <dbReference type="ChEBI" id="CHEBI:13193"/>
        <dbReference type="ChEBI" id="CHEBI:15378"/>
        <dbReference type="ChEBI" id="CHEBI:16382"/>
        <dbReference type="ChEBI" id="CHEBI:17499"/>
        <dbReference type="ChEBI" id="CHEBI:176513"/>
        <dbReference type="ChEBI" id="CHEBI:176515"/>
    </reaction>
    <physiologicalReaction direction="right-to-left" evidence="7">
        <dbReference type="Rhea" id="RHEA:83833"/>
    </physiologicalReaction>
</comment>
<keyword evidence="11" id="KW-0812">Transmembrane</keyword>
<comment type="similarity">
    <text evidence="10">Belongs to the iodothyronine deiodinase family.</text>
</comment>
<evidence type="ECO:0000256" key="2">
    <source>
        <dbReference type="ARBA" id="ARBA00066218"/>
    </source>
</evidence>
<evidence type="ECO:0000313" key="13">
    <source>
        <dbReference type="Proteomes" id="UP000236370"/>
    </source>
</evidence>
<organism evidence="12 13">
    <name type="scientific">Pan troglodytes</name>
    <name type="common">Chimpanzee</name>
    <dbReference type="NCBI Taxonomy" id="9598"/>
    <lineage>
        <taxon>Eukaryota</taxon>
        <taxon>Metazoa</taxon>
        <taxon>Chordata</taxon>
        <taxon>Craniata</taxon>
        <taxon>Vertebrata</taxon>
        <taxon>Euteleostomi</taxon>
        <taxon>Mammalia</taxon>
        <taxon>Eutheria</taxon>
        <taxon>Euarchontoglires</taxon>
        <taxon>Primates</taxon>
        <taxon>Haplorrhini</taxon>
        <taxon>Catarrhini</taxon>
        <taxon>Hominidae</taxon>
        <taxon>Pan</taxon>
    </lineage>
</organism>
<gene>
    <name evidence="12" type="ORF">CK820_G0010571</name>
</gene>
<dbReference type="GO" id="GO:0016323">
    <property type="term" value="C:basolateral plasma membrane"/>
    <property type="evidence" value="ECO:0007669"/>
    <property type="project" value="UniProtKB-SubCell"/>
</dbReference>
<comment type="catalytic activity">
    <reaction evidence="3">
        <text>3-iodo-L-thyronine + iodide + A + H(+) = 3,3'-diiodo-L-thyronine + AH2</text>
        <dbReference type="Rhea" id="RHEA:83783"/>
        <dbReference type="ChEBI" id="CHEBI:13193"/>
        <dbReference type="ChEBI" id="CHEBI:15378"/>
        <dbReference type="ChEBI" id="CHEBI:16382"/>
        <dbReference type="ChEBI" id="CHEBI:17499"/>
        <dbReference type="ChEBI" id="CHEBI:176514"/>
        <dbReference type="ChEBI" id="CHEBI:232627"/>
    </reaction>
    <physiologicalReaction direction="right-to-left" evidence="3">
        <dbReference type="Rhea" id="RHEA:83785"/>
    </physiologicalReaction>
</comment>
<evidence type="ECO:0000256" key="9">
    <source>
        <dbReference type="ARBA" id="ARBA00093242"/>
    </source>
</evidence>
<keyword evidence="10" id="KW-0560">Oxidoreductase</keyword>
<dbReference type="GO" id="GO:0042404">
    <property type="term" value="P:thyroid hormone catabolic process"/>
    <property type="evidence" value="ECO:0007669"/>
    <property type="project" value="UniProtKB-ARBA"/>
</dbReference>
<dbReference type="GO" id="GO:0004800">
    <property type="term" value="F:thyroxine 5'-deiodinase activity"/>
    <property type="evidence" value="ECO:0007669"/>
    <property type="project" value="InterPro"/>
</dbReference>
<evidence type="ECO:0000256" key="6">
    <source>
        <dbReference type="ARBA" id="ARBA00093210"/>
    </source>
</evidence>
<accession>A0A2J8NI47</accession>
<dbReference type="Proteomes" id="UP000236370">
    <property type="component" value="Unassembled WGS sequence"/>
</dbReference>